<sequence>MTISLLAVLVAILLRIVIFGMPEASLLQVGYACLAAFASSLIGVLLIENVNRYPGVERASAIVPSFALAYGLIAIGLLMFKLDYSRFVLIGSFVAVVLLSYLEHFRYKDELVLRISVLAQPDGAALPQIPSIEWLKHSDHAGFDHADAIAVDFRLPLSDRQSEMLADAALAGIPVYNLRHLIESVTGEVTLEHISETAYGSLTPSPVYQTIKHVLDRLIALVVLIPLLPFLLLAGIAIKLDSPGPMIFRQSRMGYRARPFTVYKFRTMQHCTAPTPAGLDDLVTKDADARVTRIGRIFRRTRVDELPQIVNILLGQMSWIGPRPEAEKLSRWYEQEIPYYRYRHVVRPGISGWAQTVQGHVADVDSVSTKLNHDFFYIKNFSLWLDLLILAKTLRVMISGFGSK</sequence>
<gene>
    <name evidence="5" type="ORF">KYN89_06260</name>
</gene>
<proteinExistence type="inferred from homology"/>
<keyword evidence="5" id="KW-0808">Transferase</keyword>
<evidence type="ECO:0000259" key="4">
    <source>
        <dbReference type="Pfam" id="PF02397"/>
    </source>
</evidence>
<keyword evidence="3" id="KW-0472">Membrane</keyword>
<evidence type="ECO:0000313" key="5">
    <source>
        <dbReference type="EMBL" id="MBY8336646.1"/>
    </source>
</evidence>
<feature type="transmembrane region" description="Helical" evidence="3">
    <location>
        <begin position="59"/>
        <end position="78"/>
    </location>
</feature>
<evidence type="ECO:0000256" key="1">
    <source>
        <dbReference type="ARBA" id="ARBA00006464"/>
    </source>
</evidence>
<feature type="domain" description="Bacterial sugar transferase" evidence="4">
    <location>
        <begin position="212"/>
        <end position="398"/>
    </location>
</feature>
<reference evidence="5 6" key="1">
    <citation type="submission" date="2021-07" db="EMBL/GenBank/DDBJ databases">
        <title>Alteriqipengyuania abyssalis NZ-12B nov, sp.nov isolated from deep sea sponge in pacific ocean.</title>
        <authorList>
            <person name="Tareen S."/>
            <person name="Wink J."/>
        </authorList>
    </citation>
    <scope>NUCLEOTIDE SEQUENCE [LARGE SCALE GENOMIC DNA]</scope>
    <source>
        <strain evidence="5 6">NZ-12B</strain>
    </source>
</reference>
<name>A0ABS7PC64_9SPHN</name>
<dbReference type="GO" id="GO:0016740">
    <property type="term" value="F:transferase activity"/>
    <property type="evidence" value="ECO:0007669"/>
    <property type="project" value="UniProtKB-KW"/>
</dbReference>
<feature type="transmembrane region" description="Helical" evidence="3">
    <location>
        <begin position="84"/>
        <end position="102"/>
    </location>
</feature>
<keyword evidence="3" id="KW-1133">Transmembrane helix</keyword>
<dbReference type="PANTHER" id="PTHR30576">
    <property type="entry name" value="COLANIC BIOSYNTHESIS UDP-GLUCOSE LIPID CARRIER TRANSFERASE"/>
    <property type="match status" value="1"/>
</dbReference>
<evidence type="ECO:0000256" key="2">
    <source>
        <dbReference type="ARBA" id="ARBA00023169"/>
    </source>
</evidence>
<dbReference type="Proteomes" id="UP000759298">
    <property type="component" value="Unassembled WGS sequence"/>
</dbReference>
<evidence type="ECO:0000313" key="6">
    <source>
        <dbReference type="Proteomes" id="UP000759298"/>
    </source>
</evidence>
<accession>A0ABS7PC64</accession>
<comment type="caution">
    <text evidence="5">The sequence shown here is derived from an EMBL/GenBank/DDBJ whole genome shotgun (WGS) entry which is preliminary data.</text>
</comment>
<dbReference type="EMBL" id="JAHWXP010000002">
    <property type="protein sequence ID" value="MBY8336646.1"/>
    <property type="molecule type" value="Genomic_DNA"/>
</dbReference>
<organism evidence="5 6">
    <name type="scientific">Alteriqipengyuania abyssalis</name>
    <dbReference type="NCBI Taxonomy" id="2860200"/>
    <lineage>
        <taxon>Bacteria</taxon>
        <taxon>Pseudomonadati</taxon>
        <taxon>Pseudomonadota</taxon>
        <taxon>Alphaproteobacteria</taxon>
        <taxon>Sphingomonadales</taxon>
        <taxon>Erythrobacteraceae</taxon>
        <taxon>Alteriqipengyuania</taxon>
    </lineage>
</organism>
<evidence type="ECO:0000256" key="3">
    <source>
        <dbReference type="SAM" id="Phobius"/>
    </source>
</evidence>
<feature type="transmembrane region" description="Helical" evidence="3">
    <location>
        <begin position="218"/>
        <end position="238"/>
    </location>
</feature>
<dbReference type="RefSeq" id="WP_222824309.1">
    <property type="nucleotide sequence ID" value="NZ_JAHWXP010000002.1"/>
</dbReference>
<keyword evidence="2" id="KW-0270">Exopolysaccharide synthesis</keyword>
<dbReference type="Pfam" id="PF02397">
    <property type="entry name" value="Bac_transf"/>
    <property type="match status" value="1"/>
</dbReference>
<dbReference type="InterPro" id="IPR003362">
    <property type="entry name" value="Bact_transf"/>
</dbReference>
<protein>
    <submittedName>
        <fullName evidence="5">Sugar transferase</fullName>
    </submittedName>
</protein>
<dbReference type="PANTHER" id="PTHR30576:SF0">
    <property type="entry name" value="UNDECAPRENYL-PHOSPHATE N-ACETYLGALACTOSAMINYL 1-PHOSPHATE TRANSFERASE-RELATED"/>
    <property type="match status" value="1"/>
</dbReference>
<feature type="transmembrane region" description="Helical" evidence="3">
    <location>
        <begin position="29"/>
        <end position="47"/>
    </location>
</feature>
<keyword evidence="6" id="KW-1185">Reference proteome</keyword>
<keyword evidence="3" id="KW-0812">Transmembrane</keyword>
<comment type="similarity">
    <text evidence="1">Belongs to the bacterial sugar transferase family.</text>
</comment>